<comment type="caution">
    <text evidence="4">The sequence shown here is derived from an EMBL/GenBank/DDBJ whole genome shotgun (WGS) entry which is preliminary data.</text>
</comment>
<dbReference type="InterPro" id="IPR036890">
    <property type="entry name" value="HATPase_C_sf"/>
</dbReference>
<keyword evidence="1" id="KW-0418">Kinase</keyword>
<dbReference type="PANTHER" id="PTHR35526">
    <property type="entry name" value="ANTI-SIGMA-F FACTOR RSBW-RELATED"/>
    <property type="match status" value="1"/>
</dbReference>
<keyword evidence="4" id="KW-0067">ATP-binding</keyword>
<name>A0ABX0GZP3_9ACTN</name>
<feature type="region of interest" description="Disordered" evidence="2">
    <location>
        <begin position="281"/>
        <end position="310"/>
    </location>
</feature>
<accession>A0ABX0GZP3</accession>
<dbReference type="PANTHER" id="PTHR35526:SF3">
    <property type="entry name" value="ANTI-SIGMA-F FACTOR RSBW"/>
    <property type="match status" value="1"/>
</dbReference>
<dbReference type="SUPFAM" id="SSF55874">
    <property type="entry name" value="ATPase domain of HSP90 chaperone/DNA topoisomerase II/histidine kinase"/>
    <property type="match status" value="1"/>
</dbReference>
<dbReference type="EMBL" id="JAANNP010000182">
    <property type="protein sequence ID" value="NHC16481.1"/>
    <property type="molecule type" value="Genomic_DNA"/>
</dbReference>
<evidence type="ECO:0000256" key="2">
    <source>
        <dbReference type="SAM" id="MobiDB-lite"/>
    </source>
</evidence>
<keyword evidence="4" id="KW-0547">Nucleotide-binding</keyword>
<evidence type="ECO:0000259" key="3">
    <source>
        <dbReference type="Pfam" id="PF13581"/>
    </source>
</evidence>
<reference evidence="4 5" key="1">
    <citation type="submission" date="2020-03" db="EMBL/GenBank/DDBJ databases">
        <title>Two novel Motilibacter sp.</title>
        <authorList>
            <person name="Liu S."/>
        </authorList>
    </citation>
    <scope>NUCLEOTIDE SEQUENCE [LARGE SCALE GENOMIC DNA]</scope>
    <source>
        <strain evidence="4 5">E257</strain>
    </source>
</reference>
<proteinExistence type="predicted"/>
<keyword evidence="5" id="KW-1185">Reference proteome</keyword>
<dbReference type="Gene3D" id="3.30.565.10">
    <property type="entry name" value="Histidine kinase-like ATPase, C-terminal domain"/>
    <property type="match status" value="1"/>
</dbReference>
<evidence type="ECO:0000313" key="5">
    <source>
        <dbReference type="Proteomes" id="UP000800981"/>
    </source>
</evidence>
<protein>
    <submittedName>
        <fullName evidence="4">ATP-binding protein</fullName>
    </submittedName>
</protein>
<evidence type="ECO:0000256" key="1">
    <source>
        <dbReference type="ARBA" id="ARBA00022527"/>
    </source>
</evidence>
<evidence type="ECO:0000313" key="4">
    <source>
        <dbReference type="EMBL" id="NHC16481.1"/>
    </source>
</evidence>
<feature type="domain" description="Histidine kinase/HSP90-like ATPase" evidence="3">
    <location>
        <begin position="5"/>
        <end position="82"/>
    </location>
</feature>
<gene>
    <name evidence="4" type="ORF">G9H71_22090</name>
</gene>
<dbReference type="Pfam" id="PF13581">
    <property type="entry name" value="HATPase_c_2"/>
    <property type="match status" value="1"/>
</dbReference>
<dbReference type="GO" id="GO:0005524">
    <property type="term" value="F:ATP binding"/>
    <property type="evidence" value="ECO:0007669"/>
    <property type="project" value="UniProtKB-KW"/>
</dbReference>
<keyword evidence="1" id="KW-0808">Transferase</keyword>
<dbReference type="InterPro" id="IPR003594">
    <property type="entry name" value="HATPase_dom"/>
</dbReference>
<sequence length="310" mass="33289">MAEQLRAAGLESTVADAQLAVSELVANAVIHARTPVTVRVEVMPPGARVSVHDESASLPVPAALGATAMSGRGLVLVDAVTAQWGVEPDLAPGRGKTVWFEVDPDQPVPEAPAPMLAMWLDLDELAATPAQDEHEEMTVVLPDVPVEDLLAAKMRVEDLIRDLRLVLLSDSSHADQPVTGQQPSPEQVRLARRLDAAVAGFERTRVQMRTQALQASARGERTTTLRLLVDRGSREVAETYRQALDEADELSRSGELLVGAGLSSHAELRHWYLGEIVRQLRDGRPSPPLTPAPRTSGVPGPGSGQAPRRD</sequence>
<dbReference type="Proteomes" id="UP000800981">
    <property type="component" value="Unassembled WGS sequence"/>
</dbReference>
<dbReference type="CDD" id="cd16936">
    <property type="entry name" value="HATPase_RsbW-like"/>
    <property type="match status" value="1"/>
</dbReference>
<keyword evidence="1" id="KW-0723">Serine/threonine-protein kinase</keyword>
<dbReference type="InterPro" id="IPR050267">
    <property type="entry name" value="Anti-sigma-factor_SerPK"/>
</dbReference>
<organism evidence="4 5">
    <name type="scientific">Motilibacter deserti</name>
    <dbReference type="NCBI Taxonomy" id="2714956"/>
    <lineage>
        <taxon>Bacteria</taxon>
        <taxon>Bacillati</taxon>
        <taxon>Actinomycetota</taxon>
        <taxon>Actinomycetes</taxon>
        <taxon>Motilibacterales</taxon>
        <taxon>Motilibacteraceae</taxon>
        <taxon>Motilibacter</taxon>
    </lineage>
</organism>